<dbReference type="InterPro" id="IPR001041">
    <property type="entry name" value="2Fe-2S_ferredoxin-type"/>
</dbReference>
<dbReference type="PROSITE" id="PS51085">
    <property type="entry name" value="2FE2S_FER_2"/>
    <property type="match status" value="1"/>
</dbReference>
<reference evidence="10 11" key="1">
    <citation type="submission" date="2023-07" db="EMBL/GenBank/DDBJ databases">
        <title>Sorghum-associated microbial communities from plants grown in Nebraska, USA.</title>
        <authorList>
            <person name="Schachtman D."/>
        </authorList>
    </citation>
    <scope>NUCLEOTIDE SEQUENCE [LARGE SCALE GENOMIC DNA]</scope>
    <source>
        <strain evidence="10 11">BE167</strain>
    </source>
</reference>
<evidence type="ECO:0000256" key="3">
    <source>
        <dbReference type="ARBA" id="ARBA00022714"/>
    </source>
</evidence>
<protein>
    <submittedName>
        <fullName evidence="10">Ferredoxin-NADP reductase</fullName>
    </submittedName>
</protein>
<dbReference type="Proteomes" id="UP001252243">
    <property type="component" value="Unassembled WGS sequence"/>
</dbReference>
<dbReference type="InterPro" id="IPR006058">
    <property type="entry name" value="2Fe2S_fd_BS"/>
</dbReference>
<dbReference type="SUPFAM" id="SSF54292">
    <property type="entry name" value="2Fe-2S ferredoxin-like"/>
    <property type="match status" value="1"/>
</dbReference>
<evidence type="ECO:0000256" key="1">
    <source>
        <dbReference type="ARBA" id="ARBA00001974"/>
    </source>
</evidence>
<keyword evidence="5" id="KW-0560">Oxidoreductase</keyword>
<dbReference type="Gene3D" id="3.10.20.30">
    <property type="match status" value="1"/>
</dbReference>
<evidence type="ECO:0000256" key="5">
    <source>
        <dbReference type="ARBA" id="ARBA00023002"/>
    </source>
</evidence>
<dbReference type="PROSITE" id="PS00197">
    <property type="entry name" value="2FE2S_FER_1"/>
    <property type="match status" value="1"/>
</dbReference>
<keyword evidence="7" id="KW-0411">Iron-sulfur</keyword>
<keyword evidence="3" id="KW-0001">2Fe-2S</keyword>
<keyword evidence="4" id="KW-0479">Metal-binding</keyword>
<evidence type="ECO:0000259" key="9">
    <source>
        <dbReference type="PROSITE" id="PS51384"/>
    </source>
</evidence>
<feature type="domain" description="FAD-binding FR-type" evidence="9">
    <location>
        <begin position="13"/>
        <end position="115"/>
    </location>
</feature>
<evidence type="ECO:0000256" key="4">
    <source>
        <dbReference type="ARBA" id="ARBA00022723"/>
    </source>
</evidence>
<dbReference type="PANTHER" id="PTHR47354:SF1">
    <property type="entry name" value="CARNITINE MONOOXYGENASE REDUCTASE SUBUNIT"/>
    <property type="match status" value="1"/>
</dbReference>
<evidence type="ECO:0000313" key="11">
    <source>
        <dbReference type="Proteomes" id="UP001252243"/>
    </source>
</evidence>
<sequence>MTSETMIRPAATLTRQPLQVRAKRTASDGVVELELVHPDGAALPGWQPGAHIELHLPSGLSRQYSLCGNPDDTSSYRLGILSAPASRGGSSYVHVGLAENDILEVSGPRNNFELVLAPEYHFIAAGIGVTPMMPMLEEAERQGAGWKLTYMGRSRSSMAFWQELADKYPGRIDIRPDDEFGFPDLGALLGDPRDGVKIYACGPEGLLRALEGICAAWPAGTLHLERFAPKEPAAAPAPAISFRVKLALSGMELEVPAGRSIVEVAEQAGAPVIFSCMEGTCGTCETRILCGEADHRDSILSDEEKAANEMMMICVSRSKSDVLELEL</sequence>
<dbReference type="EMBL" id="JAVDVQ010000020">
    <property type="protein sequence ID" value="MDR7084261.1"/>
    <property type="molecule type" value="Genomic_DNA"/>
</dbReference>
<dbReference type="CDD" id="cd06185">
    <property type="entry name" value="PDR_like"/>
    <property type="match status" value="1"/>
</dbReference>
<comment type="cofactor">
    <cofactor evidence="1">
        <name>FAD</name>
        <dbReference type="ChEBI" id="CHEBI:57692"/>
    </cofactor>
</comment>
<dbReference type="Gene3D" id="3.40.50.80">
    <property type="entry name" value="Nucleotide-binding domain of ferredoxin-NADP reductase (FNR) module"/>
    <property type="match status" value="1"/>
</dbReference>
<dbReference type="SUPFAM" id="SSF63380">
    <property type="entry name" value="Riboflavin synthase domain-like"/>
    <property type="match status" value="1"/>
</dbReference>
<keyword evidence="11" id="KW-1185">Reference proteome</keyword>
<keyword evidence="6" id="KW-0408">Iron</keyword>
<dbReference type="InterPro" id="IPR017927">
    <property type="entry name" value="FAD-bd_FR_type"/>
</dbReference>
<dbReference type="PROSITE" id="PS51384">
    <property type="entry name" value="FAD_FR"/>
    <property type="match status" value="1"/>
</dbReference>
<evidence type="ECO:0000256" key="7">
    <source>
        <dbReference type="ARBA" id="ARBA00023014"/>
    </source>
</evidence>
<dbReference type="Gene3D" id="2.40.30.10">
    <property type="entry name" value="Translation factors"/>
    <property type="match status" value="1"/>
</dbReference>
<proteinExistence type="predicted"/>
<organism evidence="10 11">
    <name type="scientific">Arthrobacter ginsengisoli</name>
    <dbReference type="NCBI Taxonomy" id="1356565"/>
    <lineage>
        <taxon>Bacteria</taxon>
        <taxon>Bacillati</taxon>
        <taxon>Actinomycetota</taxon>
        <taxon>Actinomycetes</taxon>
        <taxon>Micrococcales</taxon>
        <taxon>Micrococcaceae</taxon>
        <taxon>Arthrobacter</taxon>
    </lineage>
</organism>
<accession>A0ABU1UGF1</accession>
<dbReference type="CDD" id="cd00207">
    <property type="entry name" value="fer2"/>
    <property type="match status" value="1"/>
</dbReference>
<evidence type="ECO:0000259" key="8">
    <source>
        <dbReference type="PROSITE" id="PS51085"/>
    </source>
</evidence>
<dbReference type="PRINTS" id="PR00409">
    <property type="entry name" value="PHDIOXRDTASE"/>
</dbReference>
<comment type="caution">
    <text evidence="10">The sequence shown here is derived from an EMBL/GenBank/DDBJ whole genome shotgun (WGS) entry which is preliminary data.</text>
</comment>
<dbReference type="InterPro" id="IPR012675">
    <property type="entry name" value="Beta-grasp_dom_sf"/>
</dbReference>
<name>A0ABU1UGF1_9MICC</name>
<dbReference type="SUPFAM" id="SSF52343">
    <property type="entry name" value="Ferredoxin reductase-like, C-terminal NADP-linked domain"/>
    <property type="match status" value="1"/>
</dbReference>
<dbReference type="InterPro" id="IPR017938">
    <property type="entry name" value="Riboflavin_synthase-like_b-brl"/>
</dbReference>
<dbReference type="PANTHER" id="PTHR47354">
    <property type="entry name" value="NADH OXIDOREDUCTASE HCR"/>
    <property type="match status" value="1"/>
</dbReference>
<dbReference type="InterPro" id="IPR036010">
    <property type="entry name" value="2Fe-2S_ferredoxin-like_sf"/>
</dbReference>
<dbReference type="InterPro" id="IPR050415">
    <property type="entry name" value="MRET"/>
</dbReference>
<feature type="domain" description="2Fe-2S ferredoxin-type" evidence="8">
    <location>
        <begin position="242"/>
        <end position="327"/>
    </location>
</feature>
<evidence type="ECO:0000313" key="10">
    <source>
        <dbReference type="EMBL" id="MDR7084261.1"/>
    </source>
</evidence>
<keyword evidence="2" id="KW-0285">Flavoprotein</keyword>
<dbReference type="RefSeq" id="WP_310060390.1">
    <property type="nucleotide sequence ID" value="NZ_JAVDVQ010000020.1"/>
</dbReference>
<dbReference type="Pfam" id="PF00111">
    <property type="entry name" value="Fer2"/>
    <property type="match status" value="1"/>
</dbReference>
<evidence type="ECO:0000256" key="2">
    <source>
        <dbReference type="ARBA" id="ARBA00022630"/>
    </source>
</evidence>
<evidence type="ECO:0000256" key="6">
    <source>
        <dbReference type="ARBA" id="ARBA00023004"/>
    </source>
</evidence>
<gene>
    <name evidence="10" type="ORF">J2X01_003569</name>
</gene>
<dbReference type="InterPro" id="IPR039261">
    <property type="entry name" value="FNR_nucleotide-bd"/>
</dbReference>